<dbReference type="Proteomes" id="UP000003835">
    <property type="component" value="Unassembled WGS sequence"/>
</dbReference>
<dbReference type="NCBIfam" id="TIGR01256">
    <property type="entry name" value="modA"/>
    <property type="match status" value="1"/>
</dbReference>
<evidence type="ECO:0000256" key="2">
    <source>
        <dbReference type="ARBA" id="ARBA00022505"/>
    </source>
</evidence>
<dbReference type="InterPro" id="IPR005950">
    <property type="entry name" value="ModA"/>
</dbReference>
<sequence>MVATFLIVVGCSQGTPPNPSATSPESVELTVSAAASLQDAMKAIAPLYTQEQAHVIITYNFGSSGSLQQQIEQGAPVDVFLSAAPKQMNALQEKDLLLTDTRKDLLKNSIVLVTPKDKTDISNFKGLTTDKVSKIAIGNPESVPAGQYGKEVLTSLNLYKPIQSKLVFAKDVRQVLSYVETGNVEAGLVYATDANVSDNVKIVATASETSHAPIIYPVAVLKESKNPDSAKEFVQFLSTEPAQAVFEEYGFSLASD</sequence>
<name>B4VJN4_9CYAN</name>
<keyword evidence="7" id="KW-1185">Reference proteome</keyword>
<dbReference type="STRING" id="118168.MC7420_2983"/>
<dbReference type="InterPro" id="IPR041879">
    <property type="entry name" value="YvgL-like_PBP2"/>
</dbReference>
<evidence type="ECO:0000313" key="6">
    <source>
        <dbReference type="EMBL" id="EDX77659.1"/>
    </source>
</evidence>
<dbReference type="EMBL" id="DS989843">
    <property type="protein sequence ID" value="EDX77659.1"/>
    <property type="molecule type" value="Genomic_DNA"/>
</dbReference>
<evidence type="ECO:0000313" key="7">
    <source>
        <dbReference type="Proteomes" id="UP000003835"/>
    </source>
</evidence>
<reference evidence="6 7" key="1">
    <citation type="submission" date="2008-07" db="EMBL/GenBank/DDBJ databases">
        <authorList>
            <person name="Tandeau de Marsac N."/>
            <person name="Ferriera S."/>
            <person name="Johnson J."/>
            <person name="Kravitz S."/>
            <person name="Beeson K."/>
            <person name="Sutton G."/>
            <person name="Rogers Y.-H."/>
            <person name="Friedman R."/>
            <person name="Frazier M."/>
            <person name="Venter J.C."/>
        </authorList>
    </citation>
    <scope>NUCLEOTIDE SEQUENCE [LARGE SCALE GENOMIC DNA]</scope>
    <source>
        <strain evidence="6 7">PCC 7420</strain>
    </source>
</reference>
<evidence type="ECO:0000256" key="1">
    <source>
        <dbReference type="ARBA" id="ARBA00009175"/>
    </source>
</evidence>
<dbReference type="AlphaFoldDB" id="B4VJN4"/>
<feature type="binding site" evidence="5">
    <location>
        <position position="145"/>
    </location>
    <ligand>
        <name>molybdate</name>
        <dbReference type="ChEBI" id="CHEBI:36264"/>
    </ligand>
</feature>
<evidence type="ECO:0000256" key="3">
    <source>
        <dbReference type="ARBA" id="ARBA00022723"/>
    </source>
</evidence>
<dbReference type="FunFam" id="3.40.190.10:FF:000035">
    <property type="entry name" value="Molybdate ABC transporter substrate-binding protein"/>
    <property type="match status" value="1"/>
</dbReference>
<dbReference type="CDD" id="cd13537">
    <property type="entry name" value="PBP2_YvgL_like"/>
    <property type="match status" value="1"/>
</dbReference>
<keyword evidence="3 5" id="KW-0479">Metal-binding</keyword>
<keyword evidence="2 5" id="KW-0500">Molybdenum</keyword>
<protein>
    <submittedName>
        <fullName evidence="6">Molybdate ABC transporter, periplasmic molybdate-binding protein</fullName>
    </submittedName>
</protein>
<comment type="similarity">
    <text evidence="1">Belongs to the bacterial solute-binding protein ModA family.</text>
</comment>
<gene>
    <name evidence="6" type="ORF">MC7420_2983</name>
</gene>
<dbReference type="GO" id="GO:0046872">
    <property type="term" value="F:metal ion binding"/>
    <property type="evidence" value="ECO:0007669"/>
    <property type="project" value="UniProtKB-KW"/>
</dbReference>
<dbReference type="GO" id="GO:1901359">
    <property type="term" value="F:tungstate binding"/>
    <property type="evidence" value="ECO:0007669"/>
    <property type="project" value="UniProtKB-ARBA"/>
</dbReference>
<evidence type="ECO:0000256" key="5">
    <source>
        <dbReference type="PIRSR" id="PIRSR004846-1"/>
    </source>
</evidence>
<proteinExistence type="inferred from homology"/>
<dbReference type="GO" id="GO:0030973">
    <property type="term" value="F:molybdate ion binding"/>
    <property type="evidence" value="ECO:0007669"/>
    <property type="project" value="TreeGrafter"/>
</dbReference>
<organism evidence="6 7">
    <name type="scientific">Coleofasciculus chthonoplastes PCC 7420</name>
    <dbReference type="NCBI Taxonomy" id="118168"/>
    <lineage>
        <taxon>Bacteria</taxon>
        <taxon>Bacillati</taxon>
        <taxon>Cyanobacteriota</taxon>
        <taxon>Cyanophyceae</taxon>
        <taxon>Coleofasciculales</taxon>
        <taxon>Coleofasciculaceae</taxon>
        <taxon>Coleofasciculus</taxon>
    </lineage>
</organism>
<dbReference type="HOGENOM" id="CLU_065520_3_1_3"/>
<keyword evidence="4" id="KW-0732">Signal</keyword>
<dbReference type="Gene3D" id="3.40.190.10">
    <property type="entry name" value="Periplasmic binding protein-like II"/>
    <property type="match status" value="2"/>
</dbReference>
<accession>B4VJN4</accession>
<dbReference type="Pfam" id="PF13531">
    <property type="entry name" value="SBP_bac_11"/>
    <property type="match status" value="1"/>
</dbReference>
<dbReference type="PIRSF" id="PIRSF004846">
    <property type="entry name" value="ModA"/>
    <property type="match status" value="1"/>
</dbReference>
<feature type="binding site" evidence="5">
    <location>
        <position position="64"/>
    </location>
    <ligand>
        <name>molybdate</name>
        <dbReference type="ChEBI" id="CHEBI:36264"/>
    </ligand>
</feature>
<feature type="binding site" evidence="5">
    <location>
        <position position="172"/>
    </location>
    <ligand>
        <name>molybdate</name>
        <dbReference type="ChEBI" id="CHEBI:36264"/>
    </ligand>
</feature>
<evidence type="ECO:0000256" key="4">
    <source>
        <dbReference type="ARBA" id="ARBA00022729"/>
    </source>
</evidence>
<feature type="binding site" evidence="5">
    <location>
        <position position="36"/>
    </location>
    <ligand>
        <name>molybdate</name>
        <dbReference type="ChEBI" id="CHEBI:36264"/>
    </ligand>
</feature>
<dbReference type="PANTHER" id="PTHR30632">
    <property type="entry name" value="MOLYBDATE-BINDING PERIPLASMIC PROTEIN"/>
    <property type="match status" value="1"/>
</dbReference>
<dbReference type="InterPro" id="IPR050682">
    <property type="entry name" value="ModA/WtpA"/>
</dbReference>
<dbReference type="eggNOG" id="COG0725">
    <property type="taxonomic scope" value="Bacteria"/>
</dbReference>
<feature type="binding site" evidence="5">
    <location>
        <position position="190"/>
    </location>
    <ligand>
        <name>molybdate</name>
        <dbReference type="ChEBI" id="CHEBI:36264"/>
    </ligand>
</feature>
<dbReference type="PANTHER" id="PTHR30632:SF0">
    <property type="entry name" value="SULFATE-BINDING PROTEIN"/>
    <property type="match status" value="1"/>
</dbReference>
<dbReference type="SUPFAM" id="SSF53850">
    <property type="entry name" value="Periplasmic binding protein-like II"/>
    <property type="match status" value="1"/>
</dbReference>
<dbReference type="GO" id="GO:0015689">
    <property type="term" value="P:molybdate ion transport"/>
    <property type="evidence" value="ECO:0007669"/>
    <property type="project" value="InterPro"/>
</dbReference>